<name>A0A7Y0FV92_9HYPH</name>
<dbReference type="RefSeq" id="WP_169588068.1">
    <property type="nucleotide sequence ID" value="NZ_JABBGK010000001.1"/>
</dbReference>
<protein>
    <submittedName>
        <fullName evidence="1">4Fe-4S dicluster domain-containing protein</fullName>
    </submittedName>
</protein>
<comment type="caution">
    <text evidence="1">The sequence shown here is derived from an EMBL/GenBank/DDBJ whole genome shotgun (WGS) entry which is preliminary data.</text>
</comment>
<accession>A0A7Y0FV92</accession>
<proteinExistence type="predicted"/>
<keyword evidence="2" id="KW-1185">Reference proteome</keyword>
<gene>
    <name evidence="1" type="ORF">HHL25_05635</name>
</gene>
<sequence>MSGPLQVAHWLEAELERHGLHLRGVVDFVDGDGGPRLADGGMARQVLLIGNIGGSLWEPFRAWRSKQADGGGEHPLDAWSKEVIGAVAGTCGATAYFPSDPPYQPFQTWAMKAEGLRASPLGILIHPQYGLWHGYRGALGLPEPLPFNRTARAASHPCETCTEKPCLKTCPAGAVTAETFEVVTCRRHLATTEGRDGCRAKGCLARAACPVGSFFRYPEDQLRFHMEALGLPPG</sequence>
<organism evidence="1 2">
    <name type="scientific">Rhizobium terricola</name>
    <dbReference type="NCBI Taxonomy" id="2728849"/>
    <lineage>
        <taxon>Bacteria</taxon>
        <taxon>Pseudomonadati</taxon>
        <taxon>Pseudomonadota</taxon>
        <taxon>Alphaproteobacteria</taxon>
        <taxon>Hyphomicrobiales</taxon>
        <taxon>Rhizobiaceae</taxon>
        <taxon>Rhizobium/Agrobacterium group</taxon>
        <taxon>Rhizobium</taxon>
    </lineage>
</organism>
<evidence type="ECO:0000313" key="2">
    <source>
        <dbReference type="Proteomes" id="UP000541470"/>
    </source>
</evidence>
<reference evidence="1 2" key="1">
    <citation type="submission" date="2020-04" db="EMBL/GenBank/DDBJ databases">
        <title>Rhizobium sp. S-51 isolated from soil.</title>
        <authorList>
            <person name="Dahal R.H."/>
        </authorList>
    </citation>
    <scope>NUCLEOTIDE SEQUENCE [LARGE SCALE GENOMIC DNA]</scope>
    <source>
        <strain evidence="1 2">S-51</strain>
    </source>
</reference>
<evidence type="ECO:0000313" key="1">
    <source>
        <dbReference type="EMBL" id="NML73605.1"/>
    </source>
</evidence>
<dbReference type="EMBL" id="JABBGK010000001">
    <property type="protein sequence ID" value="NML73605.1"/>
    <property type="molecule type" value="Genomic_DNA"/>
</dbReference>
<dbReference type="AlphaFoldDB" id="A0A7Y0FV92"/>
<dbReference type="Proteomes" id="UP000541470">
    <property type="component" value="Unassembled WGS sequence"/>
</dbReference>